<comment type="caution">
    <text evidence="1">The sequence shown here is derived from an EMBL/GenBank/DDBJ whole genome shotgun (WGS) entry which is preliminary data.</text>
</comment>
<reference evidence="1 2" key="1">
    <citation type="submission" date="2016-07" db="EMBL/GenBank/DDBJ databases">
        <authorList>
            <person name="Jeong J.-J."/>
            <person name="Kim D.W."/>
            <person name="Sang M.K."/>
            <person name="Choi I.-G."/>
            <person name="Kim K.D."/>
        </authorList>
    </citation>
    <scope>NUCLEOTIDE SEQUENCE [LARGE SCALE GENOMIC DNA]</scope>
    <source>
        <strain evidence="1 2">C-26</strain>
    </source>
</reference>
<proteinExistence type="predicted"/>
<dbReference type="InterPro" id="IPR058074">
    <property type="entry name" value="Bacteriocin-like"/>
</dbReference>
<evidence type="ECO:0000313" key="2">
    <source>
        <dbReference type="Proteomes" id="UP000093508"/>
    </source>
</evidence>
<keyword evidence="2" id="KW-1185">Reference proteome</keyword>
<gene>
    <name evidence="1" type="ORF">BBH99_05280</name>
</gene>
<dbReference type="EMBL" id="MAYF01000046">
    <property type="protein sequence ID" value="OCA79859.1"/>
    <property type="molecule type" value="Genomic_DNA"/>
</dbReference>
<accession>A0ABX2X9E5</accession>
<sequence length="79" mass="9054">MQSEFYLVVLSCKNKITMKNLKRIKRQELKAVKGGGANPPRIIYPKDENGNCSTSPYYYYCPKYDGCMTGEAWDAYCPL</sequence>
<evidence type="ECO:0000313" key="1">
    <source>
        <dbReference type="EMBL" id="OCA79859.1"/>
    </source>
</evidence>
<dbReference type="Proteomes" id="UP000093508">
    <property type="component" value="Unassembled WGS sequence"/>
</dbReference>
<dbReference type="NCBIfam" id="NF047798">
    <property type="entry name" value="leader_Chryseo"/>
    <property type="match status" value="1"/>
</dbReference>
<organism evidence="1 2">
    <name type="scientific">Chryseobacterium contaminans</name>
    <dbReference type="NCBI Taxonomy" id="1423959"/>
    <lineage>
        <taxon>Bacteria</taxon>
        <taxon>Pseudomonadati</taxon>
        <taxon>Bacteroidota</taxon>
        <taxon>Flavobacteriia</taxon>
        <taxon>Flavobacteriales</taxon>
        <taxon>Weeksellaceae</taxon>
        <taxon>Chryseobacterium group</taxon>
        <taxon>Chryseobacterium</taxon>
    </lineage>
</organism>
<protein>
    <submittedName>
        <fullName evidence="1">Uncharacterized protein</fullName>
    </submittedName>
</protein>
<name>A0ABX2X9E5_9FLAO</name>